<dbReference type="InterPro" id="IPR005841">
    <property type="entry name" value="Alpha-D-phosphohexomutase_SF"/>
</dbReference>
<comment type="similarity">
    <text evidence="4 12">Belongs to the phosphohexose mutase family.</text>
</comment>
<evidence type="ECO:0000256" key="4">
    <source>
        <dbReference type="ARBA" id="ARBA00010231"/>
    </source>
</evidence>
<dbReference type="InterPro" id="IPR005845">
    <property type="entry name" value="A-D-PHexomutase_a/b/a-II"/>
</dbReference>
<dbReference type="Gene3D" id="3.30.310.50">
    <property type="entry name" value="Alpha-D-phosphohexomutase, C-terminal domain"/>
    <property type="match status" value="1"/>
</dbReference>
<organism evidence="16 17">
    <name type="scientific">Clostridium novyi A str. 4570</name>
    <dbReference type="NCBI Taxonomy" id="1444290"/>
    <lineage>
        <taxon>Bacteria</taxon>
        <taxon>Bacillati</taxon>
        <taxon>Bacillota</taxon>
        <taxon>Clostridia</taxon>
        <taxon>Eubacteriales</taxon>
        <taxon>Clostridiaceae</taxon>
        <taxon>Clostridium</taxon>
    </lineage>
</organism>
<reference evidence="16 17" key="1">
    <citation type="submission" date="2014-01" db="EMBL/GenBank/DDBJ databases">
        <title>Plasmidome dynamics in the species complex Clostridium novyi sensu lato converts strains of independent lineages into distinctly different pathogens.</title>
        <authorList>
            <person name="Skarin H."/>
            <person name="Segerman B."/>
        </authorList>
    </citation>
    <scope>NUCLEOTIDE SEQUENCE [LARGE SCALE GENOMIC DNA]</scope>
    <source>
        <strain evidence="16 17">4570</strain>
    </source>
</reference>
<evidence type="ECO:0000256" key="9">
    <source>
        <dbReference type="ARBA" id="ARBA00039995"/>
    </source>
</evidence>
<dbReference type="PRINTS" id="PR00509">
    <property type="entry name" value="PGMPMM"/>
</dbReference>
<dbReference type="Pfam" id="PF02878">
    <property type="entry name" value="PGM_PMM_I"/>
    <property type="match status" value="1"/>
</dbReference>
<keyword evidence="5" id="KW-0597">Phosphoprotein</keyword>
<dbReference type="AlphaFoldDB" id="A0AA88ZRU4"/>
<evidence type="ECO:0000313" key="16">
    <source>
        <dbReference type="EMBL" id="KGN03522.1"/>
    </source>
</evidence>
<evidence type="ECO:0000256" key="8">
    <source>
        <dbReference type="ARBA" id="ARBA00023235"/>
    </source>
</evidence>
<feature type="domain" description="Alpha-D-phosphohexomutase alpha/beta/alpha" evidence="15">
    <location>
        <begin position="325"/>
        <end position="448"/>
    </location>
</feature>
<evidence type="ECO:0000313" key="17">
    <source>
        <dbReference type="Proteomes" id="UP000030016"/>
    </source>
</evidence>
<accession>A0AA88ZRU4</accession>
<comment type="pathway">
    <text evidence="3">Lipid metabolism.</text>
</comment>
<dbReference type="SUPFAM" id="SSF55957">
    <property type="entry name" value="Phosphoglucomutase, C-terminal domain"/>
    <property type="match status" value="1"/>
</dbReference>
<evidence type="ECO:0000256" key="2">
    <source>
        <dbReference type="ARBA" id="ARBA00005164"/>
    </source>
</evidence>
<evidence type="ECO:0000256" key="5">
    <source>
        <dbReference type="ARBA" id="ARBA00022553"/>
    </source>
</evidence>
<dbReference type="GO" id="GO:0005975">
    <property type="term" value="P:carbohydrate metabolic process"/>
    <property type="evidence" value="ECO:0007669"/>
    <property type="project" value="InterPro"/>
</dbReference>
<evidence type="ECO:0000256" key="6">
    <source>
        <dbReference type="ARBA" id="ARBA00022723"/>
    </source>
</evidence>
<dbReference type="InterPro" id="IPR005846">
    <property type="entry name" value="A-D-PHexomutase_a/b/a-III"/>
</dbReference>
<evidence type="ECO:0000256" key="3">
    <source>
        <dbReference type="ARBA" id="ARBA00005189"/>
    </source>
</evidence>
<dbReference type="SUPFAM" id="SSF53738">
    <property type="entry name" value="Phosphoglucomutase, first 3 domains"/>
    <property type="match status" value="3"/>
</dbReference>
<gene>
    <name evidence="16" type="ORF">Z969_00705</name>
</gene>
<dbReference type="EMBL" id="JDRX01000001">
    <property type="protein sequence ID" value="KGN03522.1"/>
    <property type="molecule type" value="Genomic_DNA"/>
</dbReference>
<evidence type="ECO:0000256" key="11">
    <source>
        <dbReference type="ARBA" id="ARBA00041467"/>
    </source>
</evidence>
<dbReference type="Pfam" id="PF02880">
    <property type="entry name" value="PGM_PMM_III"/>
    <property type="match status" value="1"/>
</dbReference>
<comment type="cofactor">
    <cofactor evidence="1">
        <name>Mg(2+)</name>
        <dbReference type="ChEBI" id="CHEBI:18420"/>
    </cofactor>
</comment>
<dbReference type="GO" id="GO:0008973">
    <property type="term" value="F:phosphopentomutase activity"/>
    <property type="evidence" value="ECO:0007669"/>
    <property type="project" value="TreeGrafter"/>
</dbReference>
<dbReference type="CDD" id="cd05799">
    <property type="entry name" value="PGM2"/>
    <property type="match status" value="1"/>
</dbReference>
<dbReference type="GO" id="GO:0000287">
    <property type="term" value="F:magnesium ion binding"/>
    <property type="evidence" value="ECO:0007669"/>
    <property type="project" value="InterPro"/>
</dbReference>
<dbReference type="Proteomes" id="UP000030016">
    <property type="component" value="Unassembled WGS sequence"/>
</dbReference>
<keyword evidence="8" id="KW-0413">Isomerase</keyword>
<dbReference type="PANTHER" id="PTHR45745:SF1">
    <property type="entry name" value="PHOSPHOGLUCOMUTASE 2B-RELATED"/>
    <property type="match status" value="1"/>
</dbReference>
<dbReference type="GO" id="GO:0006166">
    <property type="term" value="P:purine ribonucleoside salvage"/>
    <property type="evidence" value="ECO:0007669"/>
    <property type="project" value="TreeGrafter"/>
</dbReference>
<dbReference type="Gene3D" id="3.40.120.10">
    <property type="entry name" value="Alpha-D-Glucose-1,6-Bisphosphate, subunit A, domain 3"/>
    <property type="match status" value="3"/>
</dbReference>
<evidence type="ECO:0000256" key="10">
    <source>
        <dbReference type="ARBA" id="ARBA00041398"/>
    </source>
</evidence>
<dbReference type="InterPro" id="IPR016066">
    <property type="entry name" value="A-D-PHexomutase_CS"/>
</dbReference>
<sequence length="580" mass="66176">MDYLEKYNMWLDSPLIDDKTKEELRSIKDEKDIEDRFYKDLEFGTGGLRGVIGAGSNRMNIYTVKKVTQGLSEYLLKEYKNRDVSVSIAYDSRIMSKEFAKEASLTLCANGIRVNLFESLRPTPMLSYTVRHLKSNAGIVITASHNPKEYNGYKVYGEDGGQVTDKKAKDIITCANNIKDLKQVKSFTLEEAKEKKLLNIIGEELDRDYINDVKKLTIRNELVKNNAKDLKIIYTPIHGSGNIPVRRVLGELGYENLFVVKEQELPDGTFPTAEYPNPEMPQVFDIALEMAKDIKPDIIFGTDPDCDRIGAIVKNNKNEYKVLTGNMMGVLLTEYILSSLKEKNIMPKNPVVIKTIVTTEMIKTIAKDFNVEVMDVLTGFKYIGEKIGEFEKNKNKDYVFGFEESYGYLRGTFVRDKDAVIASMLICEMTLYYKKKGLSLYDALMKLYEKYGFYKEELVSINLMGKEGQKQIGMTIDELRNANDLKIDGCNIAQKYDYKIGVEKDIINGIENKINLPKSNVLKFVLENGDYFVIRPSGTEPKMKIYMGVKGGSLENSKENMINFKEKILKLVDNIRQNLK</sequence>
<dbReference type="Pfam" id="PF02879">
    <property type="entry name" value="PGM_PMM_II"/>
    <property type="match status" value="1"/>
</dbReference>
<dbReference type="InterPro" id="IPR016055">
    <property type="entry name" value="A-D-PHexomutase_a/b/a-I/II/III"/>
</dbReference>
<evidence type="ECO:0000259" key="13">
    <source>
        <dbReference type="Pfam" id="PF02878"/>
    </source>
</evidence>
<comment type="pathway">
    <text evidence="2">Glycolipid metabolism; diglucosyl-diacylglycerol biosynthesis.</text>
</comment>
<evidence type="ECO:0000256" key="12">
    <source>
        <dbReference type="RuleBase" id="RU004326"/>
    </source>
</evidence>
<dbReference type="InterPro" id="IPR005844">
    <property type="entry name" value="A-D-PHexomutase_a/b/a-I"/>
</dbReference>
<evidence type="ECO:0000259" key="14">
    <source>
        <dbReference type="Pfam" id="PF02879"/>
    </source>
</evidence>
<proteinExistence type="inferred from homology"/>
<feature type="domain" description="Alpha-D-phosphohexomutase alpha/beta/alpha" evidence="14">
    <location>
        <begin position="208"/>
        <end position="314"/>
    </location>
</feature>
<dbReference type="RefSeq" id="WP_039248005.1">
    <property type="nucleotide sequence ID" value="NZ_JDRX01000001.1"/>
</dbReference>
<evidence type="ECO:0000256" key="1">
    <source>
        <dbReference type="ARBA" id="ARBA00001946"/>
    </source>
</evidence>
<keyword evidence="6 12" id="KW-0479">Metal-binding</keyword>
<dbReference type="PANTHER" id="PTHR45745">
    <property type="entry name" value="PHOSPHOMANNOMUTASE 45A"/>
    <property type="match status" value="1"/>
</dbReference>
<dbReference type="PROSITE" id="PS00710">
    <property type="entry name" value="PGM_PMM"/>
    <property type="match status" value="1"/>
</dbReference>
<feature type="domain" description="Alpha-D-phosphohexomutase alpha/beta/alpha" evidence="13">
    <location>
        <begin position="42"/>
        <end position="179"/>
    </location>
</feature>
<protein>
    <recommendedName>
        <fullName evidence="9">Phosphoglucomutase</fullName>
    </recommendedName>
    <alternativeName>
        <fullName evidence="11">Alpha-phosphoglucomutase</fullName>
    </alternativeName>
    <alternativeName>
        <fullName evidence="10">Glucose phosphomutase</fullName>
    </alternativeName>
</protein>
<comment type="caution">
    <text evidence="16">The sequence shown here is derived from an EMBL/GenBank/DDBJ whole genome shotgun (WGS) entry which is preliminary data.</text>
</comment>
<evidence type="ECO:0000259" key="15">
    <source>
        <dbReference type="Pfam" id="PF02880"/>
    </source>
</evidence>
<name>A0AA88ZRU4_CLONO</name>
<dbReference type="InterPro" id="IPR036900">
    <property type="entry name" value="A-D-PHexomutase_C_sf"/>
</dbReference>
<keyword evidence="7 12" id="KW-0460">Magnesium</keyword>
<evidence type="ECO:0000256" key="7">
    <source>
        <dbReference type="ARBA" id="ARBA00022842"/>
    </source>
</evidence>